<evidence type="ECO:0000313" key="2">
    <source>
        <dbReference type="EMBL" id="AEW99061.1"/>
    </source>
</evidence>
<geneLocation type="plasmid" evidence="2 3">
    <name>pSCATT</name>
</geneLocation>
<feature type="region of interest" description="Disordered" evidence="1">
    <location>
        <begin position="185"/>
        <end position="207"/>
    </location>
</feature>
<accession>G8XDB5</accession>
<organism evidence="2 3">
    <name type="scientific">Streptantibioticus cattleyicolor (strain ATCC 35852 / DSM 46488 / JCM 4925 / NBRC 14057 / NRRL 8057)</name>
    <name type="common">Streptomyces cattleya</name>
    <dbReference type="NCBI Taxonomy" id="1003195"/>
    <lineage>
        <taxon>Bacteria</taxon>
        <taxon>Bacillati</taxon>
        <taxon>Actinomycetota</taxon>
        <taxon>Actinomycetes</taxon>
        <taxon>Kitasatosporales</taxon>
        <taxon>Streptomycetaceae</taxon>
        <taxon>Streptantibioticus</taxon>
    </lineage>
</organism>
<dbReference type="Proteomes" id="UP000007842">
    <property type="component" value="Plasmid pSCATT"/>
</dbReference>
<dbReference type="EMBL" id="CP003229">
    <property type="protein sequence ID" value="AEW99061.1"/>
    <property type="molecule type" value="Genomic_DNA"/>
</dbReference>
<dbReference type="AlphaFoldDB" id="G8XDB5"/>
<dbReference type="InterPro" id="IPR011989">
    <property type="entry name" value="ARM-like"/>
</dbReference>
<dbReference type="SUPFAM" id="SSF48371">
    <property type="entry name" value="ARM repeat"/>
    <property type="match status" value="1"/>
</dbReference>
<evidence type="ECO:0000256" key="1">
    <source>
        <dbReference type="SAM" id="MobiDB-lite"/>
    </source>
</evidence>
<dbReference type="Pfam" id="PF13646">
    <property type="entry name" value="HEAT_2"/>
    <property type="match status" value="1"/>
</dbReference>
<keyword evidence="2" id="KW-0614">Plasmid</keyword>
<keyword evidence="3" id="KW-1185">Reference proteome</keyword>
<dbReference type="Gene3D" id="1.25.10.10">
    <property type="entry name" value="Leucine-rich Repeat Variant"/>
    <property type="match status" value="1"/>
</dbReference>
<dbReference type="HOGENOM" id="CLU_1325698_0_0_11"/>
<evidence type="ECO:0000313" key="3">
    <source>
        <dbReference type="Proteomes" id="UP000007842"/>
    </source>
</evidence>
<feature type="compositionally biased region" description="Pro residues" evidence="1">
    <location>
        <begin position="195"/>
        <end position="207"/>
    </location>
</feature>
<dbReference type="PATRIC" id="fig|1003195.29.peg.6663"/>
<evidence type="ECO:0008006" key="4">
    <source>
        <dbReference type="Google" id="ProtNLM"/>
    </source>
</evidence>
<name>G8XDB5_STREN</name>
<dbReference type="InterPro" id="IPR016024">
    <property type="entry name" value="ARM-type_fold"/>
</dbReference>
<gene>
    <name evidence="2" type="ordered locus">SCATT_p08680</name>
</gene>
<protein>
    <recommendedName>
        <fullName evidence="4">HEAT repeat domain-containing protein</fullName>
    </recommendedName>
</protein>
<proteinExistence type="predicted"/>
<dbReference type="KEGG" id="scy:SCATT_p08680"/>
<reference evidence="3" key="1">
    <citation type="submission" date="2011-12" db="EMBL/GenBank/DDBJ databases">
        <title>Complete genome sequence of Streptomyces cattleya strain DSM 46488.</title>
        <authorList>
            <person name="Ou H.-Y."/>
            <person name="Li P."/>
            <person name="Zhao C."/>
            <person name="O'Hagan D."/>
            <person name="Deng Z."/>
        </authorList>
    </citation>
    <scope>NUCLEOTIDE SEQUENCE [LARGE SCALE GENOMIC DNA]</scope>
    <source>
        <strain evidence="3">ATCC 35852 / DSM 46488 / JCM 4925 / NBRC 14057 / NRRL 8057</strain>
        <plasmid evidence="3">Plasmid pSCATT</plasmid>
    </source>
</reference>
<sequence>MSGDRPMSHRIVVRDSVTVRDLRNLADARGWRLAGHVPRDPANGVHFEIRWDAGGDTSVHYVEDELMAERYVVVAGEDAGARARLVAAIGAGVAVWPLEDLVLEATVRVYPAGRARAVRRLGVASPPDPDGAVIAVVEWAARDDDPRVREAAVRAMAYAGWSEYRRTLLELAEHDPDPEIARTARRVAAGLTRPADPPPGPPPPRTR</sequence>